<comment type="caution">
    <text evidence="3">The sequence shown here is derived from an EMBL/GenBank/DDBJ whole genome shotgun (WGS) entry which is preliminary data.</text>
</comment>
<gene>
    <name evidence="3" type="ORF">WICPIJ_000695</name>
</gene>
<feature type="compositionally biased region" description="Low complexity" evidence="1">
    <location>
        <begin position="382"/>
        <end position="395"/>
    </location>
</feature>
<name>A0A9P8QFV2_WICPI</name>
<organism evidence="3 4">
    <name type="scientific">Wickerhamomyces pijperi</name>
    <name type="common">Yeast</name>
    <name type="synonym">Pichia pijperi</name>
    <dbReference type="NCBI Taxonomy" id="599730"/>
    <lineage>
        <taxon>Eukaryota</taxon>
        <taxon>Fungi</taxon>
        <taxon>Dikarya</taxon>
        <taxon>Ascomycota</taxon>
        <taxon>Saccharomycotina</taxon>
        <taxon>Saccharomycetes</taxon>
        <taxon>Phaffomycetales</taxon>
        <taxon>Wickerhamomycetaceae</taxon>
        <taxon>Wickerhamomyces</taxon>
    </lineage>
</organism>
<dbReference type="EMBL" id="JAEUBG010000394">
    <property type="protein sequence ID" value="KAH3688330.1"/>
    <property type="molecule type" value="Genomic_DNA"/>
</dbReference>
<keyword evidence="4" id="KW-1185">Reference proteome</keyword>
<evidence type="ECO:0000256" key="2">
    <source>
        <dbReference type="SAM" id="Phobius"/>
    </source>
</evidence>
<dbReference type="SUPFAM" id="SSF54001">
    <property type="entry name" value="Cysteine proteinases"/>
    <property type="match status" value="1"/>
</dbReference>
<feature type="transmembrane region" description="Helical" evidence="2">
    <location>
        <begin position="490"/>
        <end position="509"/>
    </location>
</feature>
<feature type="transmembrane region" description="Helical" evidence="2">
    <location>
        <begin position="567"/>
        <end position="585"/>
    </location>
</feature>
<evidence type="ECO:0000313" key="4">
    <source>
        <dbReference type="Proteomes" id="UP000774326"/>
    </source>
</evidence>
<reference evidence="3" key="1">
    <citation type="journal article" date="2021" name="Open Biol.">
        <title>Shared evolutionary footprints suggest mitochondrial oxidative damage underlies multiple complex I losses in fungi.</title>
        <authorList>
            <person name="Schikora-Tamarit M.A."/>
            <person name="Marcet-Houben M."/>
            <person name="Nosek J."/>
            <person name="Gabaldon T."/>
        </authorList>
    </citation>
    <scope>NUCLEOTIDE SEQUENCE</scope>
    <source>
        <strain evidence="3">CBS2887</strain>
    </source>
</reference>
<feature type="region of interest" description="Disordered" evidence="1">
    <location>
        <begin position="380"/>
        <end position="408"/>
    </location>
</feature>
<protein>
    <submittedName>
        <fullName evidence="3">Uncharacterized protein</fullName>
    </submittedName>
</protein>
<proteinExistence type="predicted"/>
<dbReference type="Proteomes" id="UP000774326">
    <property type="component" value="Unassembled WGS sequence"/>
</dbReference>
<sequence>MSDNKIVFFNLQDKVEETCPPRMENELSSPETYTLIHKLSKLWGFDTFHCQTHNNRNAIPVKKATVPLFIVNEEVSFYVGSMESAHQTDVLSVESMQTVVPGLNILASPQSQTAPQFFITQLTQAHWHCCALLQESPLSYSILVFDSLNDVSNLMKSERMDQLICVSLAIIANQRSGWPQPEINIRTVLVSTQSQNNDWDCGYQATMFVWAVIKSIGDGHDGAARFVDALTQNSACYVSNTFGIDNQVYTVQPHRFRSNLTSAKYTDFLEMCSLMKSGRFSCILKEFLFNEKTLSLTGGTIVESFNMNPLREYHSESQDNLAHIVASNPIRALNRTENKAVTRTSSSYSDNSFNSDGTQYDESYSRAVDLELGLHRVRHRSSSLSQSTGSNSRQSEVPTLQKDNESGSKLDHHLSISIGRSFEIVVKSKEKLSPRSVHAILVVSEIVVLNFVLNKTIQLFVIPAICIVVHTFVCFKTPGYFKSWSCGASGAMDIFFLYVTLIATGINSIKGYYHVWGKLPKICTKFVSKSGESAPGWFKEDVAPRLVMCTQGELPAWLDHFLFSDRFLYAVLIVVVSLMWLNRTFGSEFIRFK</sequence>
<keyword evidence="2" id="KW-0472">Membrane</keyword>
<reference evidence="3" key="2">
    <citation type="submission" date="2021-01" db="EMBL/GenBank/DDBJ databases">
        <authorList>
            <person name="Schikora-Tamarit M.A."/>
        </authorList>
    </citation>
    <scope>NUCLEOTIDE SEQUENCE</scope>
    <source>
        <strain evidence="3">CBS2887</strain>
    </source>
</reference>
<dbReference type="AlphaFoldDB" id="A0A9P8QFV2"/>
<dbReference type="InterPro" id="IPR038765">
    <property type="entry name" value="Papain-like_cys_pep_sf"/>
</dbReference>
<keyword evidence="2" id="KW-0812">Transmembrane</keyword>
<feature type="transmembrane region" description="Helical" evidence="2">
    <location>
        <begin position="459"/>
        <end position="478"/>
    </location>
</feature>
<evidence type="ECO:0000313" key="3">
    <source>
        <dbReference type="EMBL" id="KAH3688330.1"/>
    </source>
</evidence>
<keyword evidence="2" id="KW-1133">Transmembrane helix</keyword>
<evidence type="ECO:0000256" key="1">
    <source>
        <dbReference type="SAM" id="MobiDB-lite"/>
    </source>
</evidence>
<accession>A0A9P8QFV2</accession>